<dbReference type="CDD" id="cd06223">
    <property type="entry name" value="PRTases_typeI"/>
    <property type="match status" value="1"/>
</dbReference>
<dbReference type="EC" id="2.4.2.10" evidence="2 6"/>
<dbReference type="EMBL" id="CP045121">
    <property type="protein sequence ID" value="QIN78499.1"/>
    <property type="molecule type" value="Genomic_DNA"/>
</dbReference>
<dbReference type="RefSeq" id="WP_166396177.1">
    <property type="nucleotide sequence ID" value="NZ_CP045121.1"/>
</dbReference>
<comment type="cofactor">
    <cofactor evidence="6">
        <name>Mg(2+)</name>
        <dbReference type="ChEBI" id="CHEBI:18420"/>
    </cofactor>
</comment>
<dbReference type="InterPro" id="IPR029057">
    <property type="entry name" value="PRTase-like"/>
</dbReference>
<accession>A0A6G8PWB2</accession>
<dbReference type="Proteomes" id="UP000502706">
    <property type="component" value="Chromosome"/>
</dbReference>
<gene>
    <name evidence="6" type="primary">pyrE</name>
    <name evidence="7" type="ORF">GBA65_08170</name>
</gene>
<keyword evidence="4 6" id="KW-0808">Transferase</keyword>
<evidence type="ECO:0000256" key="6">
    <source>
        <dbReference type="HAMAP-Rule" id="MF_01208"/>
    </source>
</evidence>
<keyword evidence="6" id="KW-0460">Magnesium</keyword>
<dbReference type="GO" id="GO:0004588">
    <property type="term" value="F:orotate phosphoribosyltransferase activity"/>
    <property type="evidence" value="ECO:0007669"/>
    <property type="project" value="UniProtKB-UniRule"/>
</dbReference>
<reference evidence="7 8" key="1">
    <citation type="submission" date="2019-10" db="EMBL/GenBank/DDBJ databases">
        <title>Rubrobacter sp nov SCSIO 52915 isolated from a deep-sea sediment in the South China Sea.</title>
        <authorList>
            <person name="Chen R.W."/>
        </authorList>
    </citation>
    <scope>NUCLEOTIDE SEQUENCE [LARGE SCALE GENOMIC DNA]</scope>
    <source>
        <strain evidence="7 8">SCSIO 52915</strain>
    </source>
</reference>
<dbReference type="SUPFAM" id="SSF53271">
    <property type="entry name" value="PRTase-like"/>
    <property type="match status" value="1"/>
</dbReference>
<dbReference type="Gene3D" id="3.40.50.2020">
    <property type="match status" value="1"/>
</dbReference>
<comment type="subunit">
    <text evidence="6">Homodimer.</text>
</comment>
<evidence type="ECO:0000256" key="2">
    <source>
        <dbReference type="ARBA" id="ARBA00011971"/>
    </source>
</evidence>
<feature type="binding site" evidence="6">
    <location>
        <position position="163"/>
    </location>
    <ligand>
        <name>orotate</name>
        <dbReference type="ChEBI" id="CHEBI:30839"/>
    </ligand>
</feature>
<evidence type="ECO:0000256" key="3">
    <source>
        <dbReference type="ARBA" id="ARBA00022676"/>
    </source>
</evidence>
<dbReference type="AlphaFoldDB" id="A0A6G8PWB2"/>
<proteinExistence type="inferred from homology"/>
<name>A0A6G8PWB2_9ACTN</name>
<dbReference type="GO" id="GO:0000287">
    <property type="term" value="F:magnesium ion binding"/>
    <property type="evidence" value="ECO:0007669"/>
    <property type="project" value="UniProtKB-UniRule"/>
</dbReference>
<organism evidence="7 8">
    <name type="scientific">Rubrobacter marinus</name>
    <dbReference type="NCBI Taxonomy" id="2653852"/>
    <lineage>
        <taxon>Bacteria</taxon>
        <taxon>Bacillati</taxon>
        <taxon>Actinomycetota</taxon>
        <taxon>Rubrobacteria</taxon>
        <taxon>Rubrobacterales</taxon>
        <taxon>Rubrobacteraceae</taxon>
        <taxon>Rubrobacter</taxon>
    </lineage>
</organism>
<keyword evidence="8" id="KW-1185">Reference proteome</keyword>
<evidence type="ECO:0000256" key="5">
    <source>
        <dbReference type="ARBA" id="ARBA00022975"/>
    </source>
</evidence>
<dbReference type="InterPro" id="IPR000836">
    <property type="entry name" value="PRTase_dom"/>
</dbReference>
<feature type="binding site" evidence="6">
    <location>
        <position position="106"/>
    </location>
    <ligand>
        <name>5-phospho-alpha-D-ribose 1-diphosphate</name>
        <dbReference type="ChEBI" id="CHEBI:58017"/>
        <note>ligand shared between dimeric partners</note>
    </ligand>
</feature>
<protein>
    <recommendedName>
        <fullName evidence="2 6">Orotate phosphoribosyltransferase</fullName>
        <shortName evidence="6">OPRT</shortName>
        <shortName evidence="6">OPRTase</shortName>
        <ecNumber evidence="2 6">2.4.2.10</ecNumber>
    </recommendedName>
</protein>
<evidence type="ECO:0000313" key="8">
    <source>
        <dbReference type="Proteomes" id="UP000502706"/>
    </source>
</evidence>
<comment type="pathway">
    <text evidence="1 6">Pyrimidine metabolism; UMP biosynthesis via de novo pathway; UMP from orotate: step 1/2.</text>
</comment>
<dbReference type="PANTHER" id="PTHR19278:SF9">
    <property type="entry name" value="URIDINE 5'-MONOPHOSPHATE SYNTHASE"/>
    <property type="match status" value="1"/>
</dbReference>
<sequence>MRRGIDLLSENRLRLSREEALAELRADIVRAAYVEGDFVFASGLRRGYYFDKYLFETRPAILRRLARFLAELVPEGTERLVAPALGAVALGTAISLESGLPLAIVRPDPEPGSPRAIEGELYAGENVALIEDVVVTGGRALRAISRVREAGANARHAVAVLDRREGAEERFAEHSASYAYLFTPEDLGID</sequence>
<dbReference type="KEGG" id="rmar:GBA65_08170"/>
<dbReference type="PANTHER" id="PTHR19278">
    <property type="entry name" value="OROTATE PHOSPHORIBOSYLTRANSFERASE"/>
    <property type="match status" value="1"/>
</dbReference>
<dbReference type="GO" id="GO:0019856">
    <property type="term" value="P:pyrimidine nucleobase biosynthetic process"/>
    <property type="evidence" value="ECO:0007669"/>
    <property type="project" value="TreeGrafter"/>
</dbReference>
<evidence type="ECO:0000256" key="1">
    <source>
        <dbReference type="ARBA" id="ARBA00004889"/>
    </source>
</evidence>
<comment type="catalytic activity">
    <reaction evidence="6">
        <text>orotidine 5'-phosphate + diphosphate = orotate + 5-phospho-alpha-D-ribose 1-diphosphate</text>
        <dbReference type="Rhea" id="RHEA:10380"/>
        <dbReference type="ChEBI" id="CHEBI:30839"/>
        <dbReference type="ChEBI" id="CHEBI:33019"/>
        <dbReference type="ChEBI" id="CHEBI:57538"/>
        <dbReference type="ChEBI" id="CHEBI:58017"/>
        <dbReference type="EC" id="2.4.2.10"/>
    </reaction>
</comment>
<evidence type="ECO:0000313" key="7">
    <source>
        <dbReference type="EMBL" id="QIN78499.1"/>
    </source>
</evidence>
<evidence type="ECO:0000256" key="4">
    <source>
        <dbReference type="ARBA" id="ARBA00022679"/>
    </source>
</evidence>
<feature type="binding site" description="in other chain" evidence="6">
    <location>
        <begin position="131"/>
        <end position="139"/>
    </location>
    <ligand>
        <name>5-phospho-alpha-D-ribose 1-diphosphate</name>
        <dbReference type="ChEBI" id="CHEBI:58017"/>
        <note>ligand shared between dimeric partners</note>
    </ligand>
</feature>
<keyword evidence="5 6" id="KW-0665">Pyrimidine biosynthesis</keyword>
<dbReference type="HAMAP" id="MF_01208">
    <property type="entry name" value="PyrE"/>
    <property type="match status" value="1"/>
</dbReference>
<comment type="caution">
    <text evidence="6">Lacks conserved residue(s) required for the propagation of feature annotation.</text>
</comment>
<dbReference type="UniPathway" id="UPA00070">
    <property type="reaction ID" value="UER00119"/>
</dbReference>
<dbReference type="GO" id="GO:0044205">
    <property type="term" value="P:'de novo' UMP biosynthetic process"/>
    <property type="evidence" value="ECO:0007669"/>
    <property type="project" value="UniProtKB-UniRule"/>
</dbReference>
<keyword evidence="3 6" id="KW-0328">Glycosyltransferase</keyword>
<comment type="function">
    <text evidence="6">Catalyzes the transfer of a ribosyl phosphate group from 5-phosphoribose 1-diphosphate to orotate, leading to the formation of orotidine monophosphate (OMP).</text>
</comment>
<dbReference type="InterPro" id="IPR023031">
    <property type="entry name" value="OPRT"/>
</dbReference>
<comment type="similarity">
    <text evidence="6">Belongs to the purine/pyrimidine phosphoribosyltransferase family. PyrE subfamily.</text>
</comment>